<dbReference type="InterPro" id="IPR043502">
    <property type="entry name" value="DNA/RNA_pol_sf"/>
</dbReference>
<feature type="region of interest" description="Disordered" evidence="1">
    <location>
        <begin position="482"/>
        <end position="506"/>
    </location>
</feature>
<feature type="non-terminal residue" evidence="3">
    <location>
        <position position="1"/>
    </location>
</feature>
<feature type="region of interest" description="Disordered" evidence="1">
    <location>
        <begin position="44"/>
        <end position="67"/>
    </location>
</feature>
<dbReference type="InterPro" id="IPR000477">
    <property type="entry name" value="RT_dom"/>
</dbReference>
<dbReference type="PANTHER" id="PTHR13452:SF10">
    <property type="entry name" value="THUMP DOMAIN-CONTAINING PROTEIN 1"/>
    <property type="match status" value="1"/>
</dbReference>
<dbReference type="Pfam" id="PF00078">
    <property type="entry name" value="RVT_1"/>
    <property type="match status" value="1"/>
</dbReference>
<evidence type="ECO:0000259" key="2">
    <source>
        <dbReference type="PROSITE" id="PS50878"/>
    </source>
</evidence>
<dbReference type="InterPro" id="IPR040183">
    <property type="entry name" value="THUMPD1-like"/>
</dbReference>
<keyword evidence="4" id="KW-1185">Reference proteome</keyword>
<dbReference type="Pfam" id="PF02926">
    <property type="entry name" value="THUMP"/>
    <property type="match status" value="1"/>
</dbReference>
<comment type="caution">
    <text evidence="3">The sequence shown here is derived from an EMBL/GenBank/DDBJ whole genome shotgun (WGS) entry which is preliminary data.</text>
</comment>
<feature type="compositionally biased region" description="Pro residues" evidence="1">
    <location>
        <begin position="493"/>
        <end position="504"/>
    </location>
</feature>
<reference evidence="3" key="1">
    <citation type="submission" date="2023-06" db="EMBL/GenBank/DDBJ databases">
        <title>Male Hemibagrus guttatus genome.</title>
        <authorList>
            <person name="Bian C."/>
        </authorList>
    </citation>
    <scope>NUCLEOTIDE SEQUENCE</scope>
    <source>
        <strain evidence="3">Male_cb2023</strain>
        <tissue evidence="3">Muscle</tissue>
    </source>
</reference>
<feature type="compositionally biased region" description="Polar residues" evidence="1">
    <location>
        <begin position="791"/>
        <end position="821"/>
    </location>
</feature>
<dbReference type="PROSITE" id="PS50878">
    <property type="entry name" value="RT_POL"/>
    <property type="match status" value="1"/>
</dbReference>
<accession>A0AAE0PZP7</accession>
<protein>
    <recommendedName>
        <fullName evidence="2">Reverse transcriptase domain-containing protein</fullName>
    </recommendedName>
</protein>
<dbReference type="SUPFAM" id="SSF56672">
    <property type="entry name" value="DNA/RNA polymerases"/>
    <property type="match status" value="1"/>
</dbReference>
<dbReference type="EMBL" id="JAUCMX010000025">
    <property type="protein sequence ID" value="KAK3511224.1"/>
    <property type="molecule type" value="Genomic_DNA"/>
</dbReference>
<evidence type="ECO:0000256" key="1">
    <source>
        <dbReference type="SAM" id="MobiDB-lite"/>
    </source>
</evidence>
<dbReference type="GO" id="GO:0003723">
    <property type="term" value="F:RNA binding"/>
    <property type="evidence" value="ECO:0007669"/>
    <property type="project" value="InterPro"/>
</dbReference>
<feature type="region of interest" description="Disordered" evidence="1">
    <location>
        <begin position="775"/>
        <end position="835"/>
    </location>
</feature>
<proteinExistence type="predicted"/>
<dbReference type="Proteomes" id="UP001274896">
    <property type="component" value="Unassembled WGS sequence"/>
</dbReference>
<sequence>RVFVIKLRVSAAALYVCTKYRGLVHYIRARGLIRRVMSDSVLDGRKRRKRKYGGPQAGGKRQRGGRELEPGMQGVLITCNMKERRCTAEAYSLLNEYADQLYGPEQLAEPKDSSSSDDDVEAALQKEVEQFHSTTEKQQRRFTALDSGANNVLFIRTHNIDPGCLVHSILQDLYSSGRLKSRVMLRMLPVCGSCKAFPEDMLKFLHSFLQPWFLSPNHASYQICFKSRNNSSSKRDDIIKSIAVGGAVALFKRFKKRKRGKRAGALVKLRQRGFRTVLPSIHLENLRSLPNKMDELLLLSRTNKDFSNSAALCFTESWLNDAIPDSALNLPGFQLFRADRVAESAGKSRGGGTCFYINERWCTDVTALKKTCCPDLEAFFINCKPLYSPREFSSFILAKEDTFRNGDRVLYILNKEIRVAKRSYAKKLEIQFSANDPASVWKGLKDITNCKTPSPSTEDNHQLAEDLNEFYCRFETASLTPHAPSENLSTQPSTPPEPPSPPPALRISEDDVHQIFLKQKKRKTPGPDGVTPACLRTCADQLAFIFSQIFNRSLELCEVPACFKRSTIIPIPKKPKITGLNDHRPVALTSVVMKSFERLVLAYLKNITGPLLDPLQFAYRANSRTTSTGTPQGCVLSPLLFSLYTNDCTSTDPSVKLLKFADDTTVIGLIQDGDESAYRQEIEQLAAWCSRNNLELNTLKTVEMIVDFRRNTPALPPLTIMSLVNRLNPKNKVDLTDPELSIIIEVIKSVCCVSVIRDYKRFRKYNLQEVVKGPANQEASQQEVTKEPATEESTQQDVGKNDQEQGQQEVAESKANQTEDQNVGGDSKVKEVEQE</sequence>
<dbReference type="CDD" id="cd11717">
    <property type="entry name" value="THUMP_THUMPD1_like"/>
    <property type="match status" value="1"/>
</dbReference>
<evidence type="ECO:0000313" key="4">
    <source>
        <dbReference type="Proteomes" id="UP001274896"/>
    </source>
</evidence>
<dbReference type="InterPro" id="IPR004114">
    <property type="entry name" value="THUMP_dom"/>
</dbReference>
<dbReference type="Gene3D" id="3.30.2300.10">
    <property type="entry name" value="THUMP superfamily"/>
    <property type="match status" value="2"/>
</dbReference>
<organism evidence="3 4">
    <name type="scientific">Hemibagrus guttatus</name>
    <dbReference type="NCBI Taxonomy" id="175788"/>
    <lineage>
        <taxon>Eukaryota</taxon>
        <taxon>Metazoa</taxon>
        <taxon>Chordata</taxon>
        <taxon>Craniata</taxon>
        <taxon>Vertebrata</taxon>
        <taxon>Euteleostomi</taxon>
        <taxon>Actinopterygii</taxon>
        <taxon>Neopterygii</taxon>
        <taxon>Teleostei</taxon>
        <taxon>Ostariophysi</taxon>
        <taxon>Siluriformes</taxon>
        <taxon>Bagridae</taxon>
        <taxon>Hemibagrus</taxon>
    </lineage>
</organism>
<gene>
    <name evidence="3" type="ORF">QTP70_033613</name>
</gene>
<dbReference type="PANTHER" id="PTHR13452">
    <property type="entry name" value="THUMP DOMAIN CONTAINING PROTEIN 1-RELATED"/>
    <property type="match status" value="1"/>
</dbReference>
<feature type="domain" description="Reverse transcriptase" evidence="2">
    <location>
        <begin position="378"/>
        <end position="725"/>
    </location>
</feature>
<evidence type="ECO:0000313" key="3">
    <source>
        <dbReference type="EMBL" id="KAK3511224.1"/>
    </source>
</evidence>
<dbReference type="AlphaFoldDB" id="A0AAE0PZP7"/>
<dbReference type="GO" id="GO:0006400">
    <property type="term" value="P:tRNA modification"/>
    <property type="evidence" value="ECO:0007669"/>
    <property type="project" value="InterPro"/>
</dbReference>
<name>A0AAE0PZP7_9TELE</name>